<reference evidence="2 3" key="1">
    <citation type="submission" date="2022-03" db="EMBL/GenBank/DDBJ databases">
        <authorList>
            <person name="Jo J.-H."/>
            <person name="Im W.-T."/>
        </authorList>
    </citation>
    <scope>NUCLEOTIDE SEQUENCE [LARGE SCALE GENOMIC DNA]</scope>
    <source>
        <strain evidence="2 3">MA9</strain>
    </source>
</reference>
<dbReference type="InterPro" id="IPR011528">
    <property type="entry name" value="NERD"/>
</dbReference>
<evidence type="ECO:0000313" key="3">
    <source>
        <dbReference type="Proteomes" id="UP001316087"/>
    </source>
</evidence>
<dbReference type="EMBL" id="JAKZFC010000001">
    <property type="protein sequence ID" value="MCH7320639.1"/>
    <property type="molecule type" value="Genomic_DNA"/>
</dbReference>
<gene>
    <name evidence="2" type="ORF">LZ480_01960</name>
</gene>
<evidence type="ECO:0000259" key="1">
    <source>
        <dbReference type="PROSITE" id="PS50965"/>
    </source>
</evidence>
<keyword evidence="3" id="KW-1185">Reference proteome</keyword>
<dbReference type="Pfam" id="PF08378">
    <property type="entry name" value="NERD"/>
    <property type="match status" value="1"/>
</dbReference>
<feature type="domain" description="NERD" evidence="1">
    <location>
        <begin position="36"/>
        <end position="155"/>
    </location>
</feature>
<evidence type="ECO:0000313" key="2">
    <source>
        <dbReference type="EMBL" id="MCH7320639.1"/>
    </source>
</evidence>
<dbReference type="Proteomes" id="UP001316087">
    <property type="component" value="Unassembled WGS sequence"/>
</dbReference>
<comment type="caution">
    <text evidence="2">The sequence shown here is derived from an EMBL/GenBank/DDBJ whole genome shotgun (WGS) entry which is preliminary data.</text>
</comment>
<dbReference type="PROSITE" id="PS50965">
    <property type="entry name" value="NERD"/>
    <property type="match status" value="1"/>
</dbReference>
<dbReference type="RefSeq" id="WP_241367656.1">
    <property type="nucleotide sequence ID" value="NZ_JAKZFC010000001.1"/>
</dbReference>
<name>A0ABS9U8I0_9BACL</name>
<proteinExistence type="predicted"/>
<protein>
    <submittedName>
        <fullName evidence="2">NERD domain-containing protein</fullName>
    </submittedName>
</protein>
<accession>A0ABS9U8I0</accession>
<organism evidence="2 3">
    <name type="scientific">Solibacillus palustris</name>
    <dbReference type="NCBI Taxonomy" id="2908203"/>
    <lineage>
        <taxon>Bacteria</taxon>
        <taxon>Bacillati</taxon>
        <taxon>Bacillota</taxon>
        <taxon>Bacilli</taxon>
        <taxon>Bacillales</taxon>
        <taxon>Caryophanaceae</taxon>
        <taxon>Solibacillus</taxon>
    </lineage>
</organism>
<sequence length="313" mass="36615">MQKSEHYVFMDALVRRIHEDDEEALLFQEEFYRLQAGLAGEMKLKTTLADYFFKSDYEILYNFECINLRGFTHQIDALLITPHFIIIFEVKQISGSLFYKPAVQEFYRVTDNGIEENFANPFDQVYRHQLFIEQFLQQSALKLPVLHIVVIANYRAKLDNGFESMPIIHLSSLPKFLESLYEHYPSTTVVPRQISELFKSIHQRLPARRQIEASRLKTGVFCHHCNVIGPMLFYRGFWHCEHCKTKSTDGIIDALQHYRILIGPHITNHAFRNFLGIKSRYAAIRLLSKLNVEAVGQGKSRYYVIPEDLLYGD</sequence>